<dbReference type="Proteomes" id="UP000614580">
    <property type="component" value="Unassembled WGS sequence"/>
</dbReference>
<dbReference type="AlphaFoldDB" id="A0A812A1Y4"/>
<name>A0A812A1Y4_9EURY</name>
<sequence length="111" mass="12809">MFLPGSHFELVIPICPSCGSNYVIKQEYYERNPILGEFGPQKIYLRRYLCKKCNKKFITPLDSVVNPKYRYASVFKDGAASIMSIGYQTLKKNSRRTPCILRNISIPPNNR</sequence>
<evidence type="ECO:0008006" key="3">
    <source>
        <dbReference type="Google" id="ProtNLM"/>
    </source>
</evidence>
<accession>A0A812A1Y4</accession>
<proteinExistence type="predicted"/>
<evidence type="ECO:0000313" key="2">
    <source>
        <dbReference type="Proteomes" id="UP000614580"/>
    </source>
</evidence>
<gene>
    <name evidence="1" type="ORF">DNFNHJIP_00215</name>
</gene>
<evidence type="ECO:0000313" key="1">
    <source>
        <dbReference type="EMBL" id="CAD7766815.1"/>
    </source>
</evidence>
<dbReference type="EMBL" id="CAJHZY010000016">
    <property type="protein sequence ID" value="CAD7766815.1"/>
    <property type="molecule type" value="Genomic_DNA"/>
</dbReference>
<protein>
    <recommendedName>
        <fullName evidence="3">Transposase IS204/IS1001/IS1096/IS1165 zinc-finger domain-containing protein</fullName>
    </recommendedName>
</protein>
<comment type="caution">
    <text evidence="1">The sequence shown here is derived from an EMBL/GenBank/DDBJ whole genome shotgun (WGS) entry which is preliminary data.</text>
</comment>
<reference evidence="1" key="1">
    <citation type="submission" date="2020-12" db="EMBL/GenBank/DDBJ databases">
        <authorList>
            <person name="Hahn C.J."/>
            <person name="Laso-Perez R."/>
            <person name="Vulcano F."/>
            <person name="Vaziourakis K.-M."/>
            <person name="Stokke R."/>
            <person name="Steen I.H."/>
            <person name="Teske A."/>
            <person name="Boetius A."/>
            <person name="Liebeke M."/>
            <person name="Amann R."/>
            <person name="Knittel K."/>
        </authorList>
    </citation>
    <scope>NUCLEOTIDE SEQUENCE</scope>
    <source>
        <strain evidence="1">Gfbio:c6db26ca-90af-429b-aeed-0e3e8aed0b5e:GoM-Arc1_AMV-AAA_792_C10</strain>
    </source>
</reference>
<organism evidence="1 2">
    <name type="scientific">Candidatus Argoarchaeum ethanivorans</name>
    <dbReference type="NCBI Taxonomy" id="2608793"/>
    <lineage>
        <taxon>Archaea</taxon>
        <taxon>Methanobacteriati</taxon>
        <taxon>Methanobacteriota</taxon>
        <taxon>Stenosarchaea group</taxon>
        <taxon>Methanomicrobia</taxon>
        <taxon>Methanosarcinales</taxon>
        <taxon>Methanosarcinales incertae sedis</taxon>
        <taxon>GOM Arc I cluster</taxon>
        <taxon>Candidatus Argoarchaeum</taxon>
    </lineage>
</organism>